<sequence>MASAQQQQDLKLFFEYQGVAENDVNRLHYIQKFTDFQFFRLANPVHSSFDRAYIKWLQQPIYQTMESSTIITTPPPQTFFNALQQPPPYTSPPVLNNVNEYYNNDLLNIMNPINPNTLYHNNEAEYLLNETTSTTEVLESSSDNQSPATSPTPTQPPATPVKNIPLTPMGKNINNFKKSLKRKASSASKSGRPNKHVHLTRIANDEADEEKIRSQDVILYALDGKEKKRKTILTTSNETLETYNIKHYQCYIYLGDKRERALEKIKTQKDKLEKLCYLEKFTIEALKNRKSRKLEKNKRKGKPFSGRQKHDKTPSGLGENQPSTSQENSSISSSETPRVSASRRKFLPESIETPDQVIDFDKKGYCLIDIAKFSDSLSEAHTKDDETSGGYESLIIFCSIMNMPCISKTAYYQHLDTIVSALEAEVKEEIRQAAQKLRKLILAEIGSEDDSSIVDVGVGFDGTWAKRGFTSLIGVVFAISIDTGEVLDYHVVSKTCQRCALKKGQCENDEEFEDWEIEHVFSGECEINFNGSSPAMEVEGAKILWNRSIELHNIRYKWMISDGDSKAFSAIEDAYDEVKEEKLAGVGNVQKRMGKNLLKLKNATKGKLADGKIVGGRGRLTEKKILQIQHYHG</sequence>
<dbReference type="Pfam" id="PF20700">
    <property type="entry name" value="Mutator"/>
    <property type="match status" value="1"/>
</dbReference>
<accession>A0A7D9IKB3</accession>
<feature type="compositionally biased region" description="Basic residues" evidence="1">
    <location>
        <begin position="292"/>
        <end position="310"/>
    </location>
</feature>
<feature type="domain" description="Mutator-like transposase" evidence="2">
    <location>
        <begin position="388"/>
        <end position="628"/>
    </location>
</feature>
<feature type="region of interest" description="Disordered" evidence="1">
    <location>
        <begin position="292"/>
        <end position="346"/>
    </location>
</feature>
<comment type="caution">
    <text evidence="3">The sequence shown here is derived from an EMBL/GenBank/DDBJ whole genome shotgun (WGS) entry which is preliminary data.</text>
</comment>
<feature type="region of interest" description="Disordered" evidence="1">
    <location>
        <begin position="132"/>
        <end position="199"/>
    </location>
</feature>
<evidence type="ECO:0000259" key="2">
    <source>
        <dbReference type="Pfam" id="PF20700"/>
    </source>
</evidence>
<dbReference type="Proteomes" id="UP001152795">
    <property type="component" value="Unassembled WGS sequence"/>
</dbReference>
<evidence type="ECO:0000256" key="1">
    <source>
        <dbReference type="SAM" id="MobiDB-lite"/>
    </source>
</evidence>
<protein>
    <recommendedName>
        <fullName evidence="2">Mutator-like transposase domain-containing protein</fullName>
    </recommendedName>
</protein>
<dbReference type="PANTHER" id="PTHR33309:SF3">
    <property type="entry name" value="CCHC-TYPE DOMAIN-CONTAINING PROTEIN"/>
    <property type="match status" value="1"/>
</dbReference>
<feature type="compositionally biased region" description="Low complexity" evidence="1">
    <location>
        <begin position="321"/>
        <end position="337"/>
    </location>
</feature>
<reference evidence="3" key="1">
    <citation type="submission" date="2020-04" db="EMBL/GenBank/DDBJ databases">
        <authorList>
            <person name="Alioto T."/>
            <person name="Alioto T."/>
            <person name="Gomez Garrido J."/>
        </authorList>
    </citation>
    <scope>NUCLEOTIDE SEQUENCE</scope>
    <source>
        <strain evidence="3">A484AB</strain>
    </source>
</reference>
<dbReference type="PANTHER" id="PTHR33309">
    <property type="entry name" value="KERATIN, ULTRA HIGH-SULFUR MATRIX PROTEIN-LIKE"/>
    <property type="match status" value="1"/>
</dbReference>
<dbReference type="EMBL" id="CACRXK020005780">
    <property type="protein sequence ID" value="CAB4007375.1"/>
    <property type="molecule type" value="Genomic_DNA"/>
</dbReference>
<feature type="compositionally biased region" description="Low complexity" evidence="1">
    <location>
        <begin position="132"/>
        <end position="152"/>
    </location>
</feature>
<dbReference type="AlphaFoldDB" id="A0A7D9IKB3"/>
<organism evidence="3 4">
    <name type="scientific">Paramuricea clavata</name>
    <name type="common">Red gorgonian</name>
    <name type="synonym">Violescent sea-whip</name>
    <dbReference type="NCBI Taxonomy" id="317549"/>
    <lineage>
        <taxon>Eukaryota</taxon>
        <taxon>Metazoa</taxon>
        <taxon>Cnidaria</taxon>
        <taxon>Anthozoa</taxon>
        <taxon>Octocorallia</taxon>
        <taxon>Malacalcyonacea</taxon>
        <taxon>Plexauridae</taxon>
        <taxon>Paramuricea</taxon>
    </lineage>
</organism>
<gene>
    <name evidence="3" type="ORF">PACLA_8A079118</name>
</gene>
<evidence type="ECO:0000313" key="3">
    <source>
        <dbReference type="EMBL" id="CAB4007375.1"/>
    </source>
</evidence>
<proteinExistence type="predicted"/>
<name>A0A7D9IKB3_PARCT</name>
<dbReference type="InterPro" id="IPR049012">
    <property type="entry name" value="Mutator_transp_dom"/>
</dbReference>
<keyword evidence="4" id="KW-1185">Reference proteome</keyword>
<evidence type="ECO:0000313" key="4">
    <source>
        <dbReference type="Proteomes" id="UP001152795"/>
    </source>
</evidence>